<evidence type="ECO:0000313" key="1">
    <source>
        <dbReference type="EMBL" id="SHE83093.1"/>
    </source>
</evidence>
<keyword evidence="2" id="KW-1185">Reference proteome</keyword>
<name>A0A1M4WPV8_9FLAO</name>
<dbReference type="EMBL" id="FQTW01000006">
    <property type="protein sequence ID" value="SHE83093.1"/>
    <property type="molecule type" value="Genomic_DNA"/>
</dbReference>
<reference evidence="1 2" key="1">
    <citation type="submission" date="2016-11" db="EMBL/GenBank/DDBJ databases">
        <authorList>
            <person name="Jaros S."/>
            <person name="Januszkiewicz K."/>
            <person name="Wedrychowicz H."/>
        </authorList>
    </citation>
    <scope>NUCLEOTIDE SEQUENCE [LARGE SCALE GENOMIC DNA]</scope>
    <source>
        <strain evidence="1 2">DSM 25661</strain>
    </source>
</reference>
<dbReference type="AlphaFoldDB" id="A0A1M4WPV8"/>
<evidence type="ECO:0008006" key="3">
    <source>
        <dbReference type="Google" id="ProtNLM"/>
    </source>
</evidence>
<protein>
    <recommendedName>
        <fullName evidence="3">DUF4837 domain-containing protein</fullName>
    </recommendedName>
</protein>
<dbReference type="Pfam" id="PF16125">
    <property type="entry name" value="DUF4837"/>
    <property type="match status" value="1"/>
</dbReference>
<sequence length="324" mass="37102">MRKISCLVVILGLFMACQNKPSQRIIAESSGNLNELNVIVENEDWNGKLGEHIRDVFAADFKGLPQQEPQFNLRQIPPEIFTGFARKNRIFIKFENTRQPQVQRLVDSFAQPQVGYLFGANSTTAFDSLLRANANRIINDLQATEIKERQRRIAKSLKDDQAIRDEFNISLNLPTAYRYAKTEDNFIWLRKDIKHGSMELTIYEVPAQSIEKNDSILKNIIQVRDSIGKVKIPGPTEESFMSTEKAYAPYLFETKIDGKFAYEVKGTWEVKGFFMGGPFLTYAVKNTTDNTYLMLEGFVFKPSASKRTQMIEVEAILRSAQFIK</sequence>
<proteinExistence type="predicted"/>
<dbReference type="OrthoDB" id="1115230at2"/>
<dbReference type="RefSeq" id="WP_073193209.1">
    <property type="nucleotide sequence ID" value="NZ_FQTW01000006.1"/>
</dbReference>
<organism evidence="1 2">
    <name type="scientific">Psychroflexus salarius</name>
    <dbReference type="NCBI Taxonomy" id="1155689"/>
    <lineage>
        <taxon>Bacteria</taxon>
        <taxon>Pseudomonadati</taxon>
        <taxon>Bacteroidota</taxon>
        <taxon>Flavobacteriia</taxon>
        <taxon>Flavobacteriales</taxon>
        <taxon>Flavobacteriaceae</taxon>
        <taxon>Psychroflexus</taxon>
    </lineage>
</organism>
<dbReference type="STRING" id="1155689.SAMN05444278_10696"/>
<gene>
    <name evidence="1" type="ORF">SAMN05444278_10696</name>
</gene>
<accession>A0A1M4WPV8</accession>
<dbReference type="InterPro" id="IPR032286">
    <property type="entry name" value="DUF4837"/>
</dbReference>
<evidence type="ECO:0000313" key="2">
    <source>
        <dbReference type="Proteomes" id="UP000184462"/>
    </source>
</evidence>
<dbReference type="Proteomes" id="UP000184462">
    <property type="component" value="Unassembled WGS sequence"/>
</dbReference>
<dbReference type="PROSITE" id="PS51257">
    <property type="entry name" value="PROKAR_LIPOPROTEIN"/>
    <property type="match status" value="1"/>
</dbReference>